<reference evidence="2" key="1">
    <citation type="submission" date="2020-04" db="EMBL/GenBank/DDBJ databases">
        <authorList>
            <person name="Chiriac C."/>
            <person name="Salcher M."/>
            <person name="Ghai R."/>
            <person name="Kavagutti S V."/>
        </authorList>
    </citation>
    <scope>NUCLEOTIDE SEQUENCE</scope>
</reference>
<evidence type="ECO:0000313" key="2">
    <source>
        <dbReference type="EMBL" id="CAB4137506.1"/>
    </source>
</evidence>
<name>A0A6J5LX75_9CAUD</name>
<sequence length="109" mass="12504">MIEIRTGFTDQITPGIKRIRDRLTAYPAQAEAEYRRLTPIARVNGGNARRKTKLNGPDRIELDYEYATVLDAGRKPQGGRMRGSQQAPQGMTRPFVKWVGEQMKRIFRI</sequence>
<accession>A0A6J5LX75</accession>
<feature type="region of interest" description="Disordered" evidence="1">
    <location>
        <begin position="73"/>
        <end position="94"/>
    </location>
</feature>
<protein>
    <submittedName>
        <fullName evidence="2">Uncharacterized protein</fullName>
    </submittedName>
</protein>
<gene>
    <name evidence="2" type="ORF">UFOVP327_30</name>
</gene>
<proteinExistence type="predicted"/>
<evidence type="ECO:0000256" key="1">
    <source>
        <dbReference type="SAM" id="MobiDB-lite"/>
    </source>
</evidence>
<dbReference type="EMBL" id="LR796331">
    <property type="protein sequence ID" value="CAB4137506.1"/>
    <property type="molecule type" value="Genomic_DNA"/>
</dbReference>
<organism evidence="2">
    <name type="scientific">uncultured Caudovirales phage</name>
    <dbReference type="NCBI Taxonomy" id="2100421"/>
    <lineage>
        <taxon>Viruses</taxon>
        <taxon>Duplodnaviria</taxon>
        <taxon>Heunggongvirae</taxon>
        <taxon>Uroviricota</taxon>
        <taxon>Caudoviricetes</taxon>
        <taxon>Peduoviridae</taxon>
        <taxon>Maltschvirus</taxon>
        <taxon>Maltschvirus maltsch</taxon>
    </lineage>
</organism>